<comment type="caution">
    <text evidence="1">The sequence shown here is derived from an EMBL/GenBank/DDBJ whole genome shotgun (WGS) entry which is preliminary data.</text>
</comment>
<dbReference type="RefSeq" id="WP_153720220.1">
    <property type="nucleotide sequence ID" value="NZ_WJPP01000010.1"/>
</dbReference>
<dbReference type="NCBIfam" id="NF012206">
    <property type="entry name" value="LktA_tand_53"/>
    <property type="match status" value="2"/>
</dbReference>
<gene>
    <name evidence="1" type="ORF">GH984_10725</name>
</gene>
<evidence type="ECO:0000313" key="2">
    <source>
        <dbReference type="Proteomes" id="UP000433788"/>
    </source>
</evidence>
<dbReference type="EMBL" id="WJPP01000010">
    <property type="protein sequence ID" value="MRH79170.1"/>
    <property type="molecule type" value="Genomic_DNA"/>
</dbReference>
<proteinExistence type="predicted"/>
<feature type="non-terminal residue" evidence="1">
    <location>
        <position position="1289"/>
    </location>
</feature>
<sequence length="1289" mass="131148">LELDIADLDAETTTPTLRVAEDETLGGSADLDVHLDNEGTLAPGYSPGEINVTSFGQDADATLEMEVGGETAGTEYDQLNIAQLAQLDGTLDVSLIDNFEPSDGDTFDLLTYAEREGDFSRITGLHDQELDDIYLRIAEADVSGEKAMQLQALAAKTIELNTSDSVLELTQDSLTLDGKDAYILNLADGFDRINISEALDLGDAHLLLNAEQIFVGSSGSITTNGDIIFNARDRDTSGGEDDLRAEITVEGSLTAGGQLSLLAQTERRFISSDEGVDATATAAINIADGSVLEADVIRMDAEVKGTVTVSGDNASLLSGDTVEVNLQDTAEIALGAATVTGHEAVYFNSSLKSSVSATGAVVRTDIQNDSVITLTGTTIDAGEHGLRLYASDNSRVFSDGRIASNIVTGRVSTTISNADLTVAGDLSLRAVDRIDVRAKAGEVEVDASEVDGLVLIDGEMFFGNNQVDRDVVASITNSTTAAGNVSLLALADQIVDVRISAQSLTNDTSTFTVPVGGISMSGNYAWNVVNGGVTAFISGGQVETTDNSGGVSVIALNDAVINARTETGAKALGGSGAAVSSTLALNLIGYTAPDVAAAALAELVFVDPDTSGSLTSNALDVTAYLEDLTIITQGSVKVEAKQTALLNATITNAAISEVSALFGASGAASGLVISANLVNSQTRASTERVTQRRADGVSAGGSLSVIADNQSGIYSNTKFVSSSVTSSDGGVSLINDAITGSRGDFVSDDGTQELQFGDLVVDDGGLYRYLGAGETLDLASADYSDLDYWQPADVSLPNVGNFTDSNSMASGGMVVKNQTIGSAVAFVDDSTFALNTVDVEARYRTTIRATLDAEVESSGGSNTGGGVSMASSGAIATNLVLGNAKAEIRGDSQITADGMVSVLADNEASIEAINKSIVLSGDGAAGVTLAFNSVGYEPTNLLFASLDALFGTTSPAADPAQAIARVLDSTISATDDISIQALNRASIDADLSNDATSSAGALTGASGSAASALVVTNRVAGGALAEIDNSTITSTGAGDLTLLADDDAFITAASSMKAISSTTNDAGASLVGTLVDQLTDSYSFTSKSGTQALEDGDRVRVASDGGTGVPGATYRYLGSDGNVDLSNTNYNDTSLWARVSESSPADLIPSGLNLSDSDSVAMGALIVRNDLSGGAVAKVFNESTLDLFGAVNVEAKSRTQLSAISEGIVESSGGSAMGEGVSLAVNGVVVTNIVVGAATAEIIGGSVTTGGALTVKATNDARLNALLNSVTTSGDEAAGVAVSFNTLGY</sequence>
<accession>A0A6N7QUB6</accession>
<dbReference type="InterPro" id="IPR047881">
    <property type="entry name" value="LktA_repeat"/>
</dbReference>
<organism evidence="1 2">
    <name type="scientific">Spiribacter salilacus</name>
    <dbReference type="NCBI Taxonomy" id="2664894"/>
    <lineage>
        <taxon>Bacteria</taxon>
        <taxon>Pseudomonadati</taxon>
        <taxon>Pseudomonadota</taxon>
        <taxon>Gammaproteobacteria</taxon>
        <taxon>Chromatiales</taxon>
        <taxon>Ectothiorhodospiraceae</taxon>
        <taxon>Spiribacter</taxon>
    </lineage>
</organism>
<evidence type="ECO:0000313" key="1">
    <source>
        <dbReference type="EMBL" id="MRH79170.1"/>
    </source>
</evidence>
<evidence type="ECO:0008006" key="3">
    <source>
        <dbReference type="Google" id="ProtNLM"/>
    </source>
</evidence>
<keyword evidence="2" id="KW-1185">Reference proteome</keyword>
<feature type="non-terminal residue" evidence="1">
    <location>
        <position position="1"/>
    </location>
</feature>
<dbReference type="Proteomes" id="UP000433788">
    <property type="component" value="Unassembled WGS sequence"/>
</dbReference>
<reference evidence="1 2" key="1">
    <citation type="submission" date="2019-11" db="EMBL/GenBank/DDBJ databases">
        <authorList>
            <person name="Zhang X.Y."/>
        </authorList>
    </citation>
    <scope>NUCLEOTIDE SEQUENCE [LARGE SCALE GENOMIC DNA]</scope>
    <source>
        <strain evidence="1 2">C176</strain>
    </source>
</reference>
<protein>
    <recommendedName>
        <fullName evidence="3">LEPR-XLL domain-containing protein</fullName>
    </recommendedName>
</protein>
<name>A0A6N7QUB6_9GAMM</name>